<dbReference type="EMBL" id="KJ019089">
    <property type="protein sequence ID" value="AIX28422.1"/>
    <property type="molecule type" value="Genomic_DNA"/>
</dbReference>
<gene>
    <name evidence="2" type="ORF">Syn7803US23_78</name>
</gene>
<evidence type="ECO:0000256" key="1">
    <source>
        <dbReference type="SAM" id="MobiDB-lite"/>
    </source>
</evidence>
<accession>A0A0E3HG02</accession>
<feature type="compositionally biased region" description="Basic residues" evidence="1">
    <location>
        <begin position="19"/>
        <end position="30"/>
    </location>
</feature>
<evidence type="ECO:0000313" key="2">
    <source>
        <dbReference type="EMBL" id="AIX28422.1"/>
    </source>
</evidence>
<keyword evidence="3" id="KW-1185">Reference proteome</keyword>
<protein>
    <submittedName>
        <fullName evidence="2">Uncharacterized protein</fullName>
    </submittedName>
</protein>
<feature type="compositionally biased region" description="Basic residues" evidence="1">
    <location>
        <begin position="38"/>
        <end position="49"/>
    </location>
</feature>
<organism evidence="2 3">
    <name type="scientific">Synechococcus phage ACG-2014j</name>
    <dbReference type="NCBI Taxonomy" id="1493514"/>
    <lineage>
        <taxon>Viruses</taxon>
        <taxon>Duplodnaviria</taxon>
        <taxon>Heunggongvirae</taxon>
        <taxon>Uroviricota</taxon>
        <taxon>Caudoviricetes</taxon>
        <taxon>Pantevenvirales</taxon>
        <taxon>Kyanoviridae</taxon>
        <taxon>Potamoivirus</taxon>
        <taxon>Potamoivirus tusconj</taxon>
    </lineage>
</organism>
<sequence>MAKSRVGLSGADTIESRPKRTRQGRGKHTKYTSTSRNNAKKRYRGQGRG</sequence>
<name>A0A0E3HG02_9CAUD</name>
<proteinExistence type="predicted"/>
<dbReference type="Proteomes" id="UP000185285">
    <property type="component" value="Segment"/>
</dbReference>
<feature type="region of interest" description="Disordered" evidence="1">
    <location>
        <begin position="1"/>
        <end position="49"/>
    </location>
</feature>
<evidence type="ECO:0000313" key="3">
    <source>
        <dbReference type="Proteomes" id="UP000185285"/>
    </source>
</evidence>
<reference evidence="2 3" key="1">
    <citation type="submission" date="2013-12" db="EMBL/GenBank/DDBJ databases">
        <title>Ecological redundancy of diverse viral populations within a natural community.</title>
        <authorList>
            <person name="Gregory A.C."/>
            <person name="LaButti K."/>
            <person name="Copeland A."/>
            <person name="Woyke T."/>
            <person name="Sullivan M.B."/>
        </authorList>
    </citation>
    <scope>NUCLEOTIDE SEQUENCE [LARGE SCALE GENOMIC DNA]</scope>
    <source>
        <strain evidence="2">Syn7803US23</strain>
    </source>
</reference>